<evidence type="ECO:0000313" key="12">
    <source>
        <dbReference type="Proteomes" id="UP000644660"/>
    </source>
</evidence>
<evidence type="ECO:0000256" key="1">
    <source>
        <dbReference type="ARBA" id="ARBA00004448"/>
    </source>
</evidence>
<evidence type="ECO:0000256" key="3">
    <source>
        <dbReference type="ARBA" id="ARBA00022692"/>
    </source>
</evidence>
<dbReference type="EMBL" id="CAEFZW010000001">
    <property type="protein sequence ID" value="CAB4252329.1"/>
    <property type="molecule type" value="Genomic_DNA"/>
</dbReference>
<keyword evidence="4" id="KW-0999">Mitochondrion inner membrane</keyword>
<proteinExistence type="inferred from homology"/>
<dbReference type="AlphaFoldDB" id="A0A8H2VBR6"/>
<gene>
    <name evidence="11" type="ORF">KABA2_01S11154</name>
</gene>
<evidence type="ECO:0000256" key="5">
    <source>
        <dbReference type="ARBA" id="ARBA00022946"/>
    </source>
</evidence>
<dbReference type="GO" id="GO:0007005">
    <property type="term" value="P:mitochondrion organization"/>
    <property type="evidence" value="ECO:0007669"/>
    <property type="project" value="InterPro"/>
</dbReference>
<dbReference type="PANTHER" id="PTHR31068">
    <property type="entry name" value="MITOCHONDRIAL DISTRIBUTION AND MORPHOLOGY PROTEIN 31"/>
    <property type="match status" value="1"/>
</dbReference>
<keyword evidence="5" id="KW-0809">Transit peptide</keyword>
<keyword evidence="7" id="KW-0496">Mitochondrion</keyword>
<keyword evidence="8" id="KW-0472">Membrane</keyword>
<organism evidence="11 12">
    <name type="scientific">Maudiozyma barnettii</name>
    <dbReference type="NCBI Taxonomy" id="61262"/>
    <lineage>
        <taxon>Eukaryota</taxon>
        <taxon>Fungi</taxon>
        <taxon>Dikarya</taxon>
        <taxon>Ascomycota</taxon>
        <taxon>Saccharomycotina</taxon>
        <taxon>Saccharomycetes</taxon>
        <taxon>Saccharomycetales</taxon>
        <taxon>Saccharomycetaceae</taxon>
        <taxon>Maudiozyma</taxon>
    </lineage>
</organism>
<name>A0A8H2VBR6_9SACH</name>
<comment type="similarity">
    <text evidence="2">Belongs to the MDM31/MDM32 family.</text>
</comment>
<dbReference type="PANTHER" id="PTHR31068:SF1">
    <property type="entry name" value="MITOCHONDRIAL DISTRIBUTION AND MORPHOLOGY PROTEIN 32"/>
    <property type="match status" value="1"/>
</dbReference>
<dbReference type="GeneID" id="64855454"/>
<reference evidence="11 12" key="1">
    <citation type="submission" date="2020-05" db="EMBL/GenBank/DDBJ databases">
        <authorList>
            <person name="Casaregola S."/>
            <person name="Devillers H."/>
            <person name="Grondin C."/>
        </authorList>
    </citation>
    <scope>NUCLEOTIDE SEQUENCE [LARGE SCALE GENOMIC DNA]</scope>
    <source>
        <strain evidence="11 12">CLIB 1767</strain>
    </source>
</reference>
<dbReference type="OrthoDB" id="17678at2759"/>
<comment type="function">
    <text evidence="9">Involved in the organization of the mitochondrial membranes and the global structure of the mitochondria. Also required for mitochondrial distribution and mobility as well as for the maintenance of mitochondrial DNA nucleoids structures.</text>
</comment>
<comment type="caution">
    <text evidence="11">The sequence shown here is derived from an EMBL/GenBank/DDBJ whole genome shotgun (WGS) entry which is preliminary data.</text>
</comment>
<sequence>MSITLKSLLRPRLYIPSSIIGIRPIYNHANIVLKNITTPSLRSRMLNSNNILTIPILSRTLSYSISRLKHFSNGSNKGNFSINNNKKSSIHVPNFNKHQPKFSKIKPDAIGTIVSGKGFKNEFDDHPKKLREKKDNMHSINDKYGSKYHSKHISVTEIEYPNSSKNETNKDKKNTVLPTTTTATITSVNLASEVKIANPCITKTEPASIKDSSSDVANQINELETSQKIQINSLLGSGSHVNHSFFQKIKENIKWFLIRNKNRPFSKDELGTLFSWLFISQIVWLVLKTTTVVSLLLLTFNTVFAKELVAQTIGKLINYFSEDISINFQDALIPEWKSGFIKFKDVRLNTNKNQENDILEFHLVFHEIEINLSLRKWLQGKGLINDIKVFGIRGETVINYKENKKIENSQELLLDWFSNPNYKLMNVNISDCKFNVIENFADKSEPTNVKIRIFNLDISGLRFNQLLTDFLKANVITGSINNSLFTFHKRQHKLSYMGDMKNDLSSWDRITRLRLNSINVNTLGLNKTRSFNWIEDGDVDLVADIMLPQETDDSDLQDNDRYLLLDLRFKFKDLKASLPKIPPTLSTGEQIISLDELKPVISFVNLQRILSRSNNYTNNEINNILVDENDEHSFSKSTPNVSIKRKRSYPNITVIQSDTKKANKENETDLSGKANNATSIIKFHPTHSSNQPYNTVNSYNSSSEGFDNKNELMLHCRLVKNIKDLERVILFEETGIYDQICMELYVDLIKTVEEWEFKNKDEWMKEWGTTFASQLLLFGFTNVM</sequence>
<evidence type="ECO:0000256" key="2">
    <source>
        <dbReference type="ARBA" id="ARBA00005687"/>
    </source>
</evidence>
<evidence type="ECO:0000256" key="6">
    <source>
        <dbReference type="ARBA" id="ARBA00022989"/>
    </source>
</evidence>
<evidence type="ECO:0000256" key="8">
    <source>
        <dbReference type="ARBA" id="ARBA00023136"/>
    </source>
</evidence>
<dbReference type="GO" id="GO:0005743">
    <property type="term" value="C:mitochondrial inner membrane"/>
    <property type="evidence" value="ECO:0007669"/>
    <property type="project" value="UniProtKB-SubCell"/>
</dbReference>
<dbReference type="GO" id="GO:0000001">
    <property type="term" value="P:mitochondrion inheritance"/>
    <property type="evidence" value="ECO:0007669"/>
    <property type="project" value="InterPro"/>
</dbReference>
<evidence type="ECO:0000256" key="7">
    <source>
        <dbReference type="ARBA" id="ARBA00023128"/>
    </source>
</evidence>
<accession>A0A8H2VBR6</accession>
<dbReference type="Proteomes" id="UP000644660">
    <property type="component" value="Unassembled WGS sequence"/>
</dbReference>
<evidence type="ECO:0000256" key="4">
    <source>
        <dbReference type="ARBA" id="ARBA00022792"/>
    </source>
</evidence>
<keyword evidence="12" id="KW-1185">Reference proteome</keyword>
<evidence type="ECO:0000313" key="11">
    <source>
        <dbReference type="EMBL" id="CAB4252329.1"/>
    </source>
</evidence>
<dbReference type="RefSeq" id="XP_041404367.1">
    <property type="nucleotide sequence ID" value="XM_041548433.1"/>
</dbReference>
<protein>
    <recommendedName>
        <fullName evidence="10">Mitochondrial distribution and morphology protein 32</fullName>
    </recommendedName>
</protein>
<evidence type="ECO:0000256" key="10">
    <source>
        <dbReference type="ARBA" id="ARBA00040573"/>
    </source>
</evidence>
<dbReference type="InterPro" id="IPR012571">
    <property type="entry name" value="Mdm31/Mdm32"/>
</dbReference>
<keyword evidence="6" id="KW-1133">Transmembrane helix</keyword>
<comment type="subcellular location">
    <subcellularLocation>
        <location evidence="1">Mitochondrion inner membrane</location>
        <topology evidence="1">Multi-pass membrane protein</topology>
    </subcellularLocation>
</comment>
<keyword evidence="3" id="KW-0812">Transmembrane</keyword>
<evidence type="ECO:0000256" key="9">
    <source>
        <dbReference type="ARBA" id="ARBA00025191"/>
    </source>
</evidence>
<dbReference type="Pfam" id="PF08118">
    <property type="entry name" value="MDM31_MDM32"/>
    <property type="match status" value="1"/>
</dbReference>